<gene>
    <name evidence="8" type="primary">RFX1</name>
</gene>
<feature type="domain" description="RFX-type winged-helix" evidence="7">
    <location>
        <begin position="429"/>
        <end position="504"/>
    </location>
</feature>
<dbReference type="PROSITE" id="PS51526">
    <property type="entry name" value="RFX_DBD"/>
    <property type="match status" value="1"/>
</dbReference>
<evidence type="ECO:0000313" key="9">
    <source>
        <dbReference type="Proteomes" id="UP000694387"/>
    </source>
</evidence>
<reference evidence="8 9" key="1">
    <citation type="journal article" date="2020" name="Nat. Commun.">
        <title>Donkey genomes provide new insights into domestication and selection for coat color.</title>
        <authorList>
            <person name="Wang"/>
            <person name="C."/>
            <person name="Li"/>
            <person name="H."/>
            <person name="Guo"/>
            <person name="Y."/>
            <person name="Huang"/>
            <person name="J."/>
            <person name="Sun"/>
            <person name="Y."/>
            <person name="Min"/>
            <person name="J."/>
            <person name="Wang"/>
            <person name="J."/>
            <person name="Fang"/>
            <person name="X."/>
            <person name="Zhao"/>
            <person name="Z."/>
            <person name="Wang"/>
            <person name="S."/>
            <person name="Zhang"/>
            <person name="Y."/>
            <person name="Liu"/>
            <person name="Q."/>
            <person name="Jiang"/>
            <person name="Q."/>
            <person name="Wang"/>
            <person name="X."/>
            <person name="Guo"/>
            <person name="Y."/>
            <person name="Yang"/>
            <person name="C."/>
            <person name="Wang"/>
            <person name="Y."/>
            <person name="Tian"/>
            <person name="F."/>
            <person name="Zhuang"/>
            <person name="G."/>
            <person name="Fan"/>
            <person name="Y."/>
            <person name="Gao"/>
            <person name="Q."/>
            <person name="Li"/>
            <person name="Y."/>
            <person name="Ju"/>
            <person name="Z."/>
            <person name="Li"/>
            <person name="J."/>
            <person name="Li"/>
            <person name="R."/>
            <person name="Hou"/>
            <person name="M."/>
            <person name="Yang"/>
            <person name="G."/>
            <person name="Liu"/>
            <person name="G."/>
            <person name="Liu"/>
            <person name="W."/>
            <person name="Guo"/>
            <person name="J."/>
            <person name="Pan"/>
            <person name="S."/>
            <person name="Fan"/>
            <person name="G."/>
            <person name="Zhang"/>
            <person name="W."/>
            <person name="Zhang"/>
            <person name="R."/>
            <person name="Yu"/>
            <person name="J."/>
            <person name="Zhang"/>
            <person name="X."/>
            <person name="Yin"/>
            <person name="Q."/>
            <person name="Ji"/>
            <person name="C."/>
            <person name="Jin"/>
            <person name="Y."/>
            <person name="Yue"/>
            <person name="G."/>
            <person name="Liu"/>
            <person name="M."/>
            <person name="Xu"/>
            <person name="J."/>
            <person name="Liu"/>
            <person name="S."/>
            <person name="Jordana"/>
            <person name="J."/>
            <person name="Noce"/>
            <person name="A."/>
            <person name="Amills"/>
            <person name="M."/>
            <person name="Wu"/>
            <person name="D.D."/>
            <person name="Li"/>
            <person name="S."/>
            <person name="Zhou"/>
            <person name="X. and Zhong"/>
            <person name="J."/>
        </authorList>
    </citation>
    <scope>NUCLEOTIDE SEQUENCE [LARGE SCALE GENOMIC DNA]</scope>
</reference>
<feature type="compositionally biased region" description="Gly residues" evidence="6">
    <location>
        <begin position="926"/>
        <end position="936"/>
    </location>
</feature>
<dbReference type="Ensembl" id="ENSEAST00005024293.2">
    <property type="protein sequence ID" value="ENSEASP00005022387.2"/>
    <property type="gene ID" value="ENSEASG00005015303.2"/>
</dbReference>
<protein>
    <submittedName>
        <fullName evidence="8">Regulatory factor X1</fullName>
    </submittedName>
</protein>
<dbReference type="Gene3D" id="1.10.10.10">
    <property type="entry name" value="Winged helix-like DNA-binding domain superfamily/Winged helix DNA-binding domain"/>
    <property type="match status" value="1"/>
</dbReference>
<dbReference type="FunFam" id="1.10.10.10:FF:000017">
    <property type="entry name" value="transcription factor RFX3 isoform X1"/>
    <property type="match status" value="1"/>
</dbReference>
<dbReference type="Proteomes" id="UP000694387">
    <property type="component" value="Chromosome 20"/>
</dbReference>
<feature type="compositionally biased region" description="Pro residues" evidence="6">
    <location>
        <begin position="76"/>
        <end position="89"/>
    </location>
</feature>
<dbReference type="GeneTree" id="ENSGT01050000244879"/>
<feature type="region of interest" description="Disordered" evidence="6">
    <location>
        <begin position="1014"/>
        <end position="1083"/>
    </location>
</feature>
<feature type="region of interest" description="Disordered" evidence="6">
    <location>
        <begin position="1"/>
        <end position="89"/>
    </location>
</feature>
<dbReference type="AlphaFoldDB" id="A0A8C4MA18"/>
<keyword evidence="5" id="KW-0539">Nucleus</keyword>
<dbReference type="InterPro" id="IPR057321">
    <property type="entry name" value="RFX1-4/6/8-like_BCD"/>
</dbReference>
<dbReference type="SUPFAM" id="SSF46785">
    <property type="entry name" value="Winged helix' DNA-binding domain"/>
    <property type="match status" value="1"/>
</dbReference>
<evidence type="ECO:0000313" key="8">
    <source>
        <dbReference type="Ensembl" id="ENSEASP00005022387.2"/>
    </source>
</evidence>
<feature type="compositionally biased region" description="Polar residues" evidence="6">
    <location>
        <begin position="209"/>
        <end position="218"/>
    </location>
</feature>
<dbReference type="InterPro" id="IPR036390">
    <property type="entry name" value="WH_DNA-bd_sf"/>
</dbReference>
<dbReference type="GO" id="GO:0005654">
    <property type="term" value="C:nucleoplasm"/>
    <property type="evidence" value="ECO:0007669"/>
    <property type="project" value="Ensembl"/>
</dbReference>
<dbReference type="InterPro" id="IPR003150">
    <property type="entry name" value="DNA-bd_RFX"/>
</dbReference>
<evidence type="ECO:0000256" key="6">
    <source>
        <dbReference type="SAM" id="MobiDB-lite"/>
    </source>
</evidence>
<dbReference type="Pfam" id="PF04589">
    <property type="entry name" value="RFX1_trans_act"/>
    <property type="match status" value="1"/>
</dbReference>
<evidence type="ECO:0000256" key="3">
    <source>
        <dbReference type="ARBA" id="ARBA00023125"/>
    </source>
</evidence>
<proteinExistence type="predicted"/>
<accession>A0A8C4MA18</accession>
<dbReference type="InterPro" id="IPR007668">
    <property type="entry name" value="RFX1_trans_act"/>
</dbReference>
<reference evidence="8" key="2">
    <citation type="submission" date="2025-08" db="UniProtKB">
        <authorList>
            <consortium name="Ensembl"/>
        </authorList>
    </citation>
    <scope>IDENTIFICATION</scope>
</reference>
<evidence type="ECO:0000256" key="1">
    <source>
        <dbReference type="ARBA" id="ARBA00004123"/>
    </source>
</evidence>
<comment type="subcellular location">
    <subcellularLocation>
        <location evidence="1">Nucleus</location>
    </subcellularLocation>
</comment>
<dbReference type="PANTHER" id="PTHR12619:SF23">
    <property type="entry name" value="MHC CLASS II REGULATORY FACTOR RFX1"/>
    <property type="match status" value="1"/>
</dbReference>
<keyword evidence="3" id="KW-0238">DNA-binding</keyword>
<feature type="compositionally biased region" description="Basic residues" evidence="6">
    <location>
        <begin position="1067"/>
        <end position="1083"/>
    </location>
</feature>
<dbReference type="InterPro" id="IPR039779">
    <property type="entry name" value="RFX-like"/>
</dbReference>
<feature type="region of interest" description="Disordered" evidence="6">
    <location>
        <begin position="907"/>
        <end position="944"/>
    </location>
</feature>
<feature type="compositionally biased region" description="Pro residues" evidence="6">
    <location>
        <begin position="1019"/>
        <end position="1037"/>
    </location>
</feature>
<evidence type="ECO:0000256" key="2">
    <source>
        <dbReference type="ARBA" id="ARBA00023015"/>
    </source>
</evidence>
<dbReference type="PANTHER" id="PTHR12619">
    <property type="entry name" value="RFX TRANSCRIPTION FACTOR FAMILY"/>
    <property type="match status" value="1"/>
</dbReference>
<keyword evidence="4" id="KW-0804">Transcription</keyword>
<dbReference type="InterPro" id="IPR036388">
    <property type="entry name" value="WH-like_DNA-bd_sf"/>
</dbReference>
<evidence type="ECO:0000259" key="7">
    <source>
        <dbReference type="PROSITE" id="PS51526"/>
    </source>
</evidence>
<dbReference type="Pfam" id="PF25340">
    <property type="entry name" value="BCD_RFX"/>
    <property type="match status" value="1"/>
</dbReference>
<reference evidence="8" key="3">
    <citation type="submission" date="2025-09" db="UniProtKB">
        <authorList>
            <consortium name="Ensembl"/>
        </authorList>
    </citation>
    <scope>IDENTIFICATION</scope>
</reference>
<evidence type="ECO:0000256" key="4">
    <source>
        <dbReference type="ARBA" id="ARBA00023163"/>
    </source>
</evidence>
<evidence type="ECO:0000256" key="5">
    <source>
        <dbReference type="ARBA" id="ARBA00023242"/>
    </source>
</evidence>
<feature type="compositionally biased region" description="Low complexity" evidence="6">
    <location>
        <begin position="40"/>
        <end position="68"/>
    </location>
</feature>
<dbReference type="Pfam" id="PF02257">
    <property type="entry name" value="RFX_DNA_binding"/>
    <property type="match status" value="1"/>
</dbReference>
<dbReference type="GO" id="GO:0000981">
    <property type="term" value="F:DNA-binding transcription factor activity, RNA polymerase II-specific"/>
    <property type="evidence" value="ECO:0007669"/>
    <property type="project" value="TreeGrafter"/>
</dbReference>
<name>A0A8C4MA18_EQUAS</name>
<keyword evidence="9" id="KW-1185">Reference proteome</keyword>
<dbReference type="GO" id="GO:0000978">
    <property type="term" value="F:RNA polymerase II cis-regulatory region sequence-specific DNA binding"/>
    <property type="evidence" value="ECO:0007669"/>
    <property type="project" value="TreeGrafter"/>
</dbReference>
<sequence length="1083" mass="115237">MATQAYVTELQAAPQPSQPPQAQPQPPPPSAAPQPPQPPATTATPQPQYVTELQSPQPQTQPPGSQKQYVTELPAAPTPSQPAGAPAPAPVAQQYIVVTVSEGTMRASETVSEASPGSTASQTGVPTQVVQQVQGTQQRLLVQTSVSGKPGHVSPLQLTNIPVPQQALPTQRLVVQGTAPGGKGGQVGQVSLTVHGTQQVHSPPERSPAQANSSSSKTAGAPTGTVPQQLQVHGVQQSVPVTQERSVVQATPQVPKAGPVQQMTVQGLQPVHVAQEVQQLQQVPVPHVYSSQVQYVEGGDASYTANAIRPGTYPYPETPLYTPAPGSSYYEAAGTPAQVSAPATSQAVASSGSVPMYVSGSPVVASATSSGAGASNGGGGGSGGGTGGGGGGGGGSSGGAAGTYVIQGGYMLGGASQSYSHTTRASPATVQWLLDNYETAEGVSLPRSTLYCHYLLHCQEQKLEPVNAASFGKLIRSVFMGLRTRRLGTRGNSKYHYYGLRIKASSPLLRLMEDQQHMAMRGQPFSQKQRLKPIQKMEGMTNGVAVGPQPASGLSDISAQVQQYQQFLDASRSLPDFSELDLQGKVLPEGVGPGDIKAFQALYREHCEAIVDVMVNLQFPLVETLWKTFWRYNLSQPSEAPPLAVHDEAEKRLPKASLVLLSKFEPVLQWTKHCDNVLYQGLVEILIPDVLRPIPSALTQAIRNFAKSLESWLTHAMVNIPEEMLRVKVAAAGAFAQTLRRYTSLNHLAQAARAVLQNTAQINQMLSDLNRVDFANVQEQASWVCRCEDRMVQRLEQDFKVTLQQQNSLEQWATWLDGVVSQVLKPYQGSAGFPKAAKLFLLKWSFYSSMVIRDLTLRSAASFGSFHLIRLLYDEYMYYLIEHRVAQAKGETPIAVMGEFANLATSLNPLDPDKGRRGVSPAQGPSQGGGGRGGAGVEAVPARPWGRRRPALSRAWSVCPRRGGGRGGGERGRVAAGHLAGGWRRVARAGPRGPGAAGQAGAHGRARALRAGAAFQLSPRPPRPARLPARPAAPPRQGPSQLLWLRCHRSSLGQGGEGTSETGKAPRWGRHTHRAGRSRSCKL</sequence>
<keyword evidence="2" id="KW-0805">Transcription regulation</keyword>
<feature type="compositionally biased region" description="Pro residues" evidence="6">
    <location>
        <begin position="16"/>
        <end position="39"/>
    </location>
</feature>
<organism evidence="8 9">
    <name type="scientific">Equus asinus</name>
    <name type="common">Donkey</name>
    <name type="synonym">Equus africanus asinus</name>
    <dbReference type="NCBI Taxonomy" id="9793"/>
    <lineage>
        <taxon>Eukaryota</taxon>
        <taxon>Metazoa</taxon>
        <taxon>Chordata</taxon>
        <taxon>Craniata</taxon>
        <taxon>Vertebrata</taxon>
        <taxon>Euteleostomi</taxon>
        <taxon>Mammalia</taxon>
        <taxon>Eutheria</taxon>
        <taxon>Laurasiatheria</taxon>
        <taxon>Perissodactyla</taxon>
        <taxon>Equidae</taxon>
        <taxon>Equus</taxon>
    </lineage>
</organism>
<feature type="region of interest" description="Disordered" evidence="6">
    <location>
        <begin position="196"/>
        <end position="225"/>
    </location>
</feature>